<dbReference type="EMBL" id="KV749353">
    <property type="protein sequence ID" value="OCL09827.1"/>
    <property type="molecule type" value="Genomic_DNA"/>
</dbReference>
<dbReference type="FunFam" id="3.90.79.10:FF:000060">
    <property type="entry name" value="Nudix hydrolase 1"/>
    <property type="match status" value="1"/>
</dbReference>
<gene>
    <name evidence="3" type="ORF">AOQ84DRAFT_403395</name>
</gene>
<dbReference type="AlphaFoldDB" id="A0A8E2JUP1"/>
<dbReference type="Pfam" id="PF00293">
    <property type="entry name" value="NUDIX"/>
    <property type="match status" value="1"/>
</dbReference>
<sequence>MNSRPQVGVAVLILDGNGKVIWGERKGSHGAGTWAFPGGHLEYGESFEECAKREVLEETALNIMKIRFLAATNDFMPSEKKHYVTIFMGGVVEGPNKEPKAMEPNKCAKWEWTSWEEMWDLAKGQAQAEAGDGKWDQRYLFLPIVNLRRQHPDFDPSIAYGKC</sequence>
<dbReference type="GO" id="GO:0006203">
    <property type="term" value="P:dGTP catabolic process"/>
    <property type="evidence" value="ECO:0007669"/>
    <property type="project" value="TreeGrafter"/>
</dbReference>
<dbReference type="SUPFAM" id="SSF55811">
    <property type="entry name" value="Nudix"/>
    <property type="match status" value="1"/>
</dbReference>
<reference evidence="3 4" key="1">
    <citation type="journal article" date="2016" name="Nat. Commun.">
        <title>Ectomycorrhizal ecology is imprinted in the genome of the dominant symbiotic fungus Cenococcum geophilum.</title>
        <authorList>
            <consortium name="DOE Joint Genome Institute"/>
            <person name="Peter M."/>
            <person name="Kohler A."/>
            <person name="Ohm R.A."/>
            <person name="Kuo A."/>
            <person name="Krutzmann J."/>
            <person name="Morin E."/>
            <person name="Arend M."/>
            <person name="Barry K.W."/>
            <person name="Binder M."/>
            <person name="Choi C."/>
            <person name="Clum A."/>
            <person name="Copeland A."/>
            <person name="Grisel N."/>
            <person name="Haridas S."/>
            <person name="Kipfer T."/>
            <person name="LaButti K."/>
            <person name="Lindquist E."/>
            <person name="Lipzen A."/>
            <person name="Maire R."/>
            <person name="Meier B."/>
            <person name="Mihaltcheva S."/>
            <person name="Molinier V."/>
            <person name="Murat C."/>
            <person name="Poggeler S."/>
            <person name="Quandt C.A."/>
            <person name="Sperisen C."/>
            <person name="Tritt A."/>
            <person name="Tisserant E."/>
            <person name="Crous P.W."/>
            <person name="Henrissat B."/>
            <person name="Nehls U."/>
            <person name="Egli S."/>
            <person name="Spatafora J.W."/>
            <person name="Grigoriev I.V."/>
            <person name="Martin F.M."/>
        </authorList>
    </citation>
    <scope>NUCLEOTIDE SEQUENCE [LARGE SCALE GENOMIC DNA]</scope>
    <source>
        <strain evidence="3 4">CBS 207.34</strain>
    </source>
</reference>
<name>A0A8E2JUP1_9PEZI</name>
<dbReference type="CDD" id="cd04678">
    <property type="entry name" value="NUDIX_MTH2_Nudt15"/>
    <property type="match status" value="1"/>
</dbReference>
<dbReference type="PANTHER" id="PTHR16099:SF5">
    <property type="entry name" value="NUCLEOTIDE TRIPHOSPHATE DIPHOSPHATASE NUDT15"/>
    <property type="match status" value="1"/>
</dbReference>
<dbReference type="OrthoDB" id="447842at2759"/>
<dbReference type="Proteomes" id="UP000250140">
    <property type="component" value="Unassembled WGS sequence"/>
</dbReference>
<evidence type="ECO:0000256" key="1">
    <source>
        <dbReference type="ARBA" id="ARBA00022801"/>
    </source>
</evidence>
<protein>
    <recommendedName>
        <fullName evidence="2">Nudix hydrolase domain-containing protein</fullName>
    </recommendedName>
</protein>
<dbReference type="InterPro" id="IPR000086">
    <property type="entry name" value="NUDIX_hydrolase_dom"/>
</dbReference>
<proteinExistence type="predicted"/>
<dbReference type="Gene3D" id="3.90.79.10">
    <property type="entry name" value="Nucleoside Triphosphate Pyrophosphohydrolase"/>
    <property type="match status" value="1"/>
</dbReference>
<dbReference type="GO" id="GO:0005829">
    <property type="term" value="C:cytosol"/>
    <property type="evidence" value="ECO:0007669"/>
    <property type="project" value="TreeGrafter"/>
</dbReference>
<evidence type="ECO:0000259" key="2">
    <source>
        <dbReference type="PROSITE" id="PS51462"/>
    </source>
</evidence>
<keyword evidence="1" id="KW-0378">Hydrolase</keyword>
<dbReference type="GO" id="GO:0035539">
    <property type="term" value="F:8-oxo-7,8-dihydrodeoxyguanosine triphosphate pyrophosphatase activity"/>
    <property type="evidence" value="ECO:0007669"/>
    <property type="project" value="TreeGrafter"/>
</dbReference>
<organism evidence="3 4">
    <name type="scientific">Glonium stellatum</name>
    <dbReference type="NCBI Taxonomy" id="574774"/>
    <lineage>
        <taxon>Eukaryota</taxon>
        <taxon>Fungi</taxon>
        <taxon>Dikarya</taxon>
        <taxon>Ascomycota</taxon>
        <taxon>Pezizomycotina</taxon>
        <taxon>Dothideomycetes</taxon>
        <taxon>Pleosporomycetidae</taxon>
        <taxon>Gloniales</taxon>
        <taxon>Gloniaceae</taxon>
        <taxon>Glonium</taxon>
    </lineage>
</organism>
<feature type="domain" description="Nudix hydrolase" evidence="2">
    <location>
        <begin position="4"/>
        <end position="141"/>
    </location>
</feature>
<keyword evidence="4" id="KW-1185">Reference proteome</keyword>
<evidence type="ECO:0000313" key="3">
    <source>
        <dbReference type="EMBL" id="OCL09827.1"/>
    </source>
</evidence>
<dbReference type="InterPro" id="IPR015797">
    <property type="entry name" value="NUDIX_hydrolase-like_dom_sf"/>
</dbReference>
<evidence type="ECO:0000313" key="4">
    <source>
        <dbReference type="Proteomes" id="UP000250140"/>
    </source>
</evidence>
<accession>A0A8E2JUP1</accession>
<dbReference type="PROSITE" id="PS51462">
    <property type="entry name" value="NUDIX"/>
    <property type="match status" value="1"/>
</dbReference>
<dbReference type="PANTHER" id="PTHR16099">
    <property type="entry name" value="8-OXO-DGTP DIPHOSPHATES NUDT15"/>
    <property type="match status" value="1"/>
</dbReference>
<dbReference type="InterPro" id="IPR020476">
    <property type="entry name" value="Nudix_hydrolase"/>
</dbReference>
<dbReference type="PRINTS" id="PR00502">
    <property type="entry name" value="NUDIXFAMILY"/>
</dbReference>